<reference evidence="2 3" key="1">
    <citation type="submission" date="2013-04" db="EMBL/GenBank/DDBJ databases">
        <title>The Genome Sequence of Parabacteroides gordonii DSM 23371.</title>
        <authorList>
            <consortium name="The Broad Institute Genomics Platform"/>
            <person name="Earl A."/>
            <person name="Ward D."/>
            <person name="Feldgarden M."/>
            <person name="Gevers D."/>
            <person name="Martens E."/>
            <person name="Sakamoto M."/>
            <person name="Benno Y."/>
            <person name="Suzuki N."/>
            <person name="Matsunaga N."/>
            <person name="Koshihara K."/>
            <person name="Seki M."/>
            <person name="Komiya H."/>
            <person name="Walker B."/>
            <person name="Young S."/>
            <person name="Zeng Q."/>
            <person name="Gargeya S."/>
            <person name="Fitzgerald M."/>
            <person name="Haas B."/>
            <person name="Abouelleil A."/>
            <person name="Allen A.W."/>
            <person name="Alvarado L."/>
            <person name="Arachchi H.M."/>
            <person name="Berlin A.M."/>
            <person name="Chapman S.B."/>
            <person name="Gainer-Dewar J."/>
            <person name="Goldberg J."/>
            <person name="Griggs A."/>
            <person name="Gujja S."/>
            <person name="Hansen M."/>
            <person name="Howarth C."/>
            <person name="Imamovic A."/>
            <person name="Ireland A."/>
            <person name="Larimer J."/>
            <person name="McCowan C."/>
            <person name="Murphy C."/>
            <person name="Pearson M."/>
            <person name="Poon T.W."/>
            <person name="Priest M."/>
            <person name="Roberts A."/>
            <person name="Saif S."/>
            <person name="Shea T."/>
            <person name="Sisk P."/>
            <person name="Sykes S."/>
            <person name="Wortman J."/>
            <person name="Nusbaum C."/>
            <person name="Birren B."/>
        </authorList>
    </citation>
    <scope>NUCLEOTIDE SEQUENCE [LARGE SCALE GENOMIC DNA]</scope>
    <source>
        <strain evidence="2 3">MS-1</strain>
    </source>
</reference>
<evidence type="ECO:0000256" key="1">
    <source>
        <dbReference type="SAM" id="SignalP"/>
    </source>
</evidence>
<keyword evidence="3" id="KW-1185">Reference proteome</keyword>
<organism evidence="2 3">
    <name type="scientific">Parabacteroides gordonii MS-1 = DSM 23371</name>
    <dbReference type="NCBI Taxonomy" id="1203610"/>
    <lineage>
        <taxon>Bacteria</taxon>
        <taxon>Pseudomonadati</taxon>
        <taxon>Bacteroidota</taxon>
        <taxon>Bacteroidia</taxon>
        <taxon>Bacteroidales</taxon>
        <taxon>Tannerellaceae</taxon>
        <taxon>Parabacteroides</taxon>
    </lineage>
</organism>
<dbReference type="EMBL" id="AQHW01000017">
    <property type="protein sequence ID" value="KKB54011.1"/>
    <property type="molecule type" value="Genomic_DNA"/>
</dbReference>
<dbReference type="PATRIC" id="fig|1203610.3.peg.3662"/>
<feature type="chain" id="PRO_5002488852" description="DUF4919 domain-containing protein" evidence="1">
    <location>
        <begin position="22"/>
        <end position="178"/>
    </location>
</feature>
<evidence type="ECO:0008006" key="4">
    <source>
        <dbReference type="Google" id="ProtNLM"/>
    </source>
</evidence>
<keyword evidence="1" id="KW-0732">Signal</keyword>
<dbReference type="STRING" id="1203610.HMPREF1536_03592"/>
<accession>A0A0F5J810</accession>
<dbReference type="HOGENOM" id="CLU_105323_0_0_10"/>
<dbReference type="Proteomes" id="UP000033035">
    <property type="component" value="Unassembled WGS sequence"/>
</dbReference>
<protein>
    <recommendedName>
        <fullName evidence="4">DUF4919 domain-containing protein</fullName>
    </recommendedName>
</protein>
<sequence>MKKSLVLLVVLLGTSFSMLHAVTVADGDNDKASKANVEAAPVETWEFYSAVQEPTAEELANANNHKFGKEVGCLYNAFMDMYVVKEEIVPGDPSRRTVIRKPGIYNAVRSIEKQLNKDVKSKKLTKEEASDEFANVLKIALAAIDSDTNTFEEALQGNKKDSSRLLAIFDNVKLKSLY</sequence>
<proteinExistence type="predicted"/>
<comment type="caution">
    <text evidence="2">The sequence shown here is derived from an EMBL/GenBank/DDBJ whole genome shotgun (WGS) entry which is preliminary data.</text>
</comment>
<dbReference type="RefSeq" id="WP_028726757.1">
    <property type="nucleotide sequence ID" value="NZ_AUAE01000010.1"/>
</dbReference>
<evidence type="ECO:0000313" key="2">
    <source>
        <dbReference type="EMBL" id="KKB54011.1"/>
    </source>
</evidence>
<dbReference type="AlphaFoldDB" id="A0A0F5J810"/>
<name>A0A0F5J810_9BACT</name>
<gene>
    <name evidence="2" type="ORF">HMPREF1536_03592</name>
</gene>
<evidence type="ECO:0000313" key="3">
    <source>
        <dbReference type="Proteomes" id="UP000033035"/>
    </source>
</evidence>
<feature type="signal peptide" evidence="1">
    <location>
        <begin position="1"/>
        <end position="21"/>
    </location>
</feature>